<feature type="domain" description="HTH cro/C1-type" evidence="3">
    <location>
        <begin position="24"/>
        <end position="71"/>
    </location>
</feature>
<name>A0A1Y0UVR8_9PROT</name>
<gene>
    <name evidence="4" type="ORF">S101447_00908</name>
</gene>
<dbReference type="EMBL" id="CP021524">
    <property type="protein sequence ID" value="ARW10010.1"/>
    <property type="molecule type" value="Genomic_DNA"/>
</dbReference>
<dbReference type="SUPFAM" id="SSF47413">
    <property type="entry name" value="lambda repressor-like DNA-binding domains"/>
    <property type="match status" value="1"/>
</dbReference>
<accession>A0A1Y0UVR8</accession>
<dbReference type="Gene3D" id="1.10.260.40">
    <property type="entry name" value="lambda repressor-like DNA-binding domains"/>
    <property type="match status" value="1"/>
</dbReference>
<dbReference type="GO" id="GO:0003677">
    <property type="term" value="F:DNA binding"/>
    <property type="evidence" value="ECO:0007669"/>
    <property type="project" value="UniProtKB-KW"/>
</dbReference>
<dbReference type="PANTHER" id="PTHR46558:SF13">
    <property type="entry name" value="HTH-TYPE TRANSCRIPTIONAL REGULATOR IMMR"/>
    <property type="match status" value="1"/>
</dbReference>
<evidence type="ECO:0000256" key="2">
    <source>
        <dbReference type="SAM" id="MobiDB-lite"/>
    </source>
</evidence>
<dbReference type="InterPro" id="IPR010982">
    <property type="entry name" value="Lambda_DNA-bd_dom_sf"/>
</dbReference>
<keyword evidence="1" id="KW-0238">DNA-binding</keyword>
<dbReference type="EC" id="3.4.21.88" evidence="4"/>
<keyword evidence="4" id="KW-0378">Hydrolase</keyword>
<dbReference type="CDD" id="cd00093">
    <property type="entry name" value="HTH_XRE"/>
    <property type="match status" value="1"/>
</dbReference>
<evidence type="ECO:0000256" key="1">
    <source>
        <dbReference type="ARBA" id="ARBA00023125"/>
    </source>
</evidence>
<dbReference type="Proteomes" id="UP000195633">
    <property type="component" value="Chromosome"/>
</dbReference>
<evidence type="ECO:0000313" key="4">
    <source>
        <dbReference type="EMBL" id="ARW10010.1"/>
    </source>
</evidence>
<dbReference type="Pfam" id="PF01381">
    <property type="entry name" value="HTH_3"/>
    <property type="match status" value="1"/>
</dbReference>
<feature type="region of interest" description="Disordered" evidence="2">
    <location>
        <begin position="1"/>
        <end position="25"/>
    </location>
</feature>
<dbReference type="GO" id="GO:0004252">
    <property type="term" value="F:serine-type endopeptidase activity"/>
    <property type="evidence" value="ECO:0007669"/>
    <property type="project" value="UniProtKB-EC"/>
</dbReference>
<dbReference type="AlphaFoldDB" id="A0A1Y0UVR8"/>
<reference evidence="4 5" key="1">
    <citation type="submission" date="2017-05" db="EMBL/GenBank/DDBJ databases">
        <title>Genome sequence of Acetobacter pasteurianus subsp. ascendens strain SRCM101447.</title>
        <authorList>
            <person name="Cho S.H."/>
        </authorList>
    </citation>
    <scope>NUCLEOTIDE SEQUENCE [LARGE SCALE GENOMIC DNA]</scope>
    <source>
        <strain evidence="4 5">SRCM101447</strain>
    </source>
</reference>
<protein>
    <submittedName>
        <fullName evidence="4">Repressor LexA</fullName>
        <ecNumber evidence="4">3.4.21.88</ecNumber>
    </submittedName>
</protein>
<evidence type="ECO:0000313" key="5">
    <source>
        <dbReference type="Proteomes" id="UP000195633"/>
    </source>
</evidence>
<evidence type="ECO:0000259" key="3">
    <source>
        <dbReference type="PROSITE" id="PS50943"/>
    </source>
</evidence>
<proteinExistence type="predicted"/>
<dbReference type="PANTHER" id="PTHR46558">
    <property type="entry name" value="TRACRIPTIONAL REGULATORY PROTEIN-RELATED-RELATED"/>
    <property type="match status" value="1"/>
</dbReference>
<organism evidence="4 5">
    <name type="scientific">Acetobacter ascendens</name>
    <dbReference type="NCBI Taxonomy" id="481146"/>
    <lineage>
        <taxon>Bacteria</taxon>
        <taxon>Pseudomonadati</taxon>
        <taxon>Pseudomonadota</taxon>
        <taxon>Alphaproteobacteria</taxon>
        <taxon>Acetobacterales</taxon>
        <taxon>Acetobacteraceae</taxon>
        <taxon>Acetobacter</taxon>
    </lineage>
</organism>
<dbReference type="SMART" id="SM00530">
    <property type="entry name" value="HTH_XRE"/>
    <property type="match status" value="1"/>
</dbReference>
<dbReference type="PROSITE" id="PS50943">
    <property type="entry name" value="HTH_CROC1"/>
    <property type="match status" value="1"/>
</dbReference>
<dbReference type="InterPro" id="IPR001387">
    <property type="entry name" value="Cro/C1-type_HTH"/>
</dbReference>
<sequence length="124" mass="13758">MKNAETVGARLKASRLSKGEKEGRRITQAEAAEAVGISRSTLTAYERGHDVPGRDTIRALANFYDVSTDYLLGDSLPSPTNSDDVAHNEEERTLLHLWRVIGEEERHSLMVLLRAQIISKDNVA</sequence>